<dbReference type="AlphaFoldDB" id="U2QWJ4"/>
<gene>
    <name evidence="1" type="ORF">HMPREF0367_00773</name>
</gene>
<comment type="caution">
    <text evidence="1">The sequence shown here is derived from an EMBL/GenBank/DDBJ whole genome shotgun (WGS) entry which is preliminary data.</text>
</comment>
<dbReference type="HOGENOM" id="CLU_1169271_0_0_9"/>
<accession>U2QWJ4</accession>
<name>U2QWJ4_9FIRM</name>
<dbReference type="PROSITE" id="PS51257">
    <property type="entry name" value="PROKAR_LIPOPROTEIN"/>
    <property type="match status" value="1"/>
</dbReference>
<dbReference type="EMBL" id="AWVI01000039">
    <property type="protein sequence ID" value="ERK45673.1"/>
    <property type="molecule type" value="Genomic_DNA"/>
</dbReference>
<dbReference type="NCBIfam" id="NF038353">
    <property type="entry name" value="FxLYD_dom"/>
    <property type="match status" value="1"/>
</dbReference>
<organism evidence="1 2">
    <name type="scientific">Faecalitalea cylindroides ATCC 27803</name>
    <dbReference type="NCBI Taxonomy" id="649755"/>
    <lineage>
        <taxon>Bacteria</taxon>
        <taxon>Bacillati</taxon>
        <taxon>Bacillota</taxon>
        <taxon>Erysipelotrichia</taxon>
        <taxon>Erysipelotrichales</taxon>
        <taxon>Erysipelotrichaceae</taxon>
        <taxon>Faecalitalea</taxon>
    </lineage>
</organism>
<evidence type="ECO:0000313" key="2">
    <source>
        <dbReference type="Proteomes" id="UP000016658"/>
    </source>
</evidence>
<reference evidence="1 2" key="1">
    <citation type="submission" date="2013-06" db="EMBL/GenBank/DDBJ databases">
        <authorList>
            <person name="Weinstock G."/>
            <person name="Sodergren E."/>
            <person name="Lobos E.A."/>
            <person name="Fulton L."/>
            <person name="Fulton R."/>
            <person name="Courtney L."/>
            <person name="Fronick C."/>
            <person name="O'Laughlin M."/>
            <person name="Godfrey J."/>
            <person name="Wilson R.M."/>
            <person name="Miner T."/>
            <person name="Farmer C."/>
            <person name="Delehaunty K."/>
            <person name="Cordes M."/>
            <person name="Minx P."/>
            <person name="Tomlinson C."/>
            <person name="Chen J."/>
            <person name="Wollam A."/>
            <person name="Pepin K.H."/>
            <person name="Bhonagiri V."/>
            <person name="Zhang X."/>
            <person name="Warren W."/>
            <person name="Mitreva M."/>
            <person name="Mardis E.R."/>
            <person name="Wilson R.K."/>
        </authorList>
    </citation>
    <scope>NUCLEOTIDE SEQUENCE [LARGE SCALE GENOMIC DNA]</scope>
    <source>
        <strain evidence="1 2">ATCC 27803</strain>
    </source>
</reference>
<evidence type="ECO:0000313" key="1">
    <source>
        <dbReference type="EMBL" id="ERK45673.1"/>
    </source>
</evidence>
<proteinExistence type="predicted"/>
<dbReference type="Proteomes" id="UP000016658">
    <property type="component" value="Unassembled WGS sequence"/>
</dbReference>
<sequence>MKRKLINGGKFMKKFLSSIFAITLFLGLSGCGSSGGEGQTDQNNEPKELVIEESGYYLSSDTSPYVMYGVKLTNPNENYYVKFPVISVTSYDDEGNILGTSEQTLFTIAPGETIEFASQADCNQVAPTNVEFKVTNLEEDYIEGDCPKVTEGIEVVDGNIVQDGSGIGYRATGFVKNNRDEDIDNAMVSVLFYSGETLVGGQMGFANNIPAGQQVPFDNFIYSVPTYDSFKIVAMEW</sequence>
<dbReference type="InterPro" id="IPR047676">
    <property type="entry name" value="FxLYD_dom"/>
</dbReference>
<protein>
    <submittedName>
        <fullName evidence="1">Uncharacterized protein</fullName>
    </submittedName>
</protein>